<dbReference type="EMBL" id="BQFY01000003">
    <property type="protein sequence ID" value="GJJ81430.1"/>
    <property type="molecule type" value="Genomic_DNA"/>
</dbReference>
<comment type="caution">
    <text evidence="1">The sequence shown here is derived from an EMBL/GenBank/DDBJ whole genome shotgun (WGS) entry which is preliminary data.</text>
</comment>
<gene>
    <name evidence="1" type="ORF">TUM16652_01290</name>
</gene>
<protein>
    <submittedName>
        <fullName evidence="1">Uncharacterized protein</fullName>
    </submittedName>
</protein>
<dbReference type="AlphaFoldDB" id="A0ABD0BJ64"/>
<sequence length="83" mass="9044">MVALSNENTALPINIGFKNISDANADEKYEGLLDDMALEIIMADIIMHTMPRIKDSGDTSVIISPKFNTFISTVVSGRLSLSQ</sequence>
<name>A0ABD0BJ64_ENTCL</name>
<organism evidence="1 2">
    <name type="scientific">Enterobacter cloacae</name>
    <dbReference type="NCBI Taxonomy" id="550"/>
    <lineage>
        <taxon>Bacteria</taxon>
        <taxon>Pseudomonadati</taxon>
        <taxon>Pseudomonadota</taxon>
        <taxon>Gammaproteobacteria</taxon>
        <taxon>Enterobacterales</taxon>
        <taxon>Enterobacteriaceae</taxon>
        <taxon>Enterobacter</taxon>
        <taxon>Enterobacter cloacae complex</taxon>
    </lineage>
</organism>
<evidence type="ECO:0000313" key="2">
    <source>
        <dbReference type="Proteomes" id="UP001050241"/>
    </source>
</evidence>
<evidence type="ECO:0000313" key="1">
    <source>
        <dbReference type="EMBL" id="GJJ81430.1"/>
    </source>
</evidence>
<proteinExistence type="predicted"/>
<accession>A0ABD0BJ64</accession>
<dbReference type="Proteomes" id="UP001050241">
    <property type="component" value="Unassembled WGS sequence"/>
</dbReference>
<reference evidence="1" key="1">
    <citation type="submission" date="2021-11" db="EMBL/GenBank/DDBJ databases">
        <title>WGS analysis for carbapenemase-producing Enterobacterales outbreak in a University Hospital, Japan.</title>
        <authorList>
            <person name="Tukada M."/>
            <person name="Miyazaki T."/>
            <person name="Aoki K."/>
            <person name="Yoshizawa S."/>
            <person name="Ishii Y."/>
            <person name="Tateda K."/>
        </authorList>
    </citation>
    <scope>NUCLEOTIDE SEQUENCE</scope>
    <source>
        <strain evidence="1">TUM16652</strain>
    </source>
</reference>